<dbReference type="Proteomes" id="UP000282311">
    <property type="component" value="Unassembled WGS sequence"/>
</dbReference>
<name>A0A3B0AZC5_9BACL</name>
<dbReference type="OrthoDB" id="9776534at2"/>
<accession>A0A3B0AZC5</accession>
<evidence type="ECO:0000256" key="6">
    <source>
        <dbReference type="HAMAP-Rule" id="MF_00117"/>
    </source>
</evidence>
<dbReference type="InterPro" id="IPR016154">
    <property type="entry name" value="Heat_shock_Hsp33_C"/>
</dbReference>
<dbReference type="SUPFAM" id="SSF64397">
    <property type="entry name" value="Hsp33 domain"/>
    <property type="match status" value="1"/>
</dbReference>
<keyword evidence="1 6" id="KW-0963">Cytoplasm</keyword>
<keyword evidence="8" id="KW-1185">Reference proteome</keyword>
<dbReference type="AlphaFoldDB" id="A0A3B0AZC5"/>
<dbReference type="Pfam" id="PF01430">
    <property type="entry name" value="HSP33"/>
    <property type="match status" value="1"/>
</dbReference>
<gene>
    <name evidence="6 7" type="primary">hslO</name>
    <name evidence="7" type="ORF">D7M11_32175</name>
</gene>
<dbReference type="EMBL" id="RBAH01000036">
    <property type="protein sequence ID" value="RKN65770.1"/>
    <property type="molecule type" value="Genomic_DNA"/>
</dbReference>
<sequence length="292" mass="32061">MQQDYLIRATAFEGRLRAFAANTTSIVEELRRRHGTTPVATAALGRTVTAGIMMGAMLKGEEKLTIQVKGDGPLGQIVVDANAKGEVRGYVDNPQVDLPLNPRGKLDVAGVVGDGYLYVIKDLGLREPYRGSVPIVSGELADDFTYYFAKSEQTPSAVALGVLIATDYSVQTSGGFILQLLPGMDEDEISGIEAKLATLPPITSLMADGSDMEQILKQIDESVEVLERSDIRFQCKCSRERIEKTLISLGKDELEKIMNEDGKAEVVCHFCNETYAYNREDLHNLLERLNNQ</sequence>
<dbReference type="GO" id="GO:0042026">
    <property type="term" value="P:protein refolding"/>
    <property type="evidence" value="ECO:0007669"/>
    <property type="project" value="TreeGrafter"/>
</dbReference>
<dbReference type="GO" id="GO:0051082">
    <property type="term" value="F:unfolded protein binding"/>
    <property type="evidence" value="ECO:0007669"/>
    <property type="project" value="UniProtKB-UniRule"/>
</dbReference>
<comment type="function">
    <text evidence="6">Redox regulated molecular chaperone. Protects both thermally unfolding and oxidatively damaged proteins from irreversible aggregation. Plays an important role in the bacterial defense system toward oxidative stress.</text>
</comment>
<organism evidence="7 8">
    <name type="scientific">Paenibacillus ginsengarvi</name>
    <dbReference type="NCBI Taxonomy" id="400777"/>
    <lineage>
        <taxon>Bacteria</taxon>
        <taxon>Bacillati</taxon>
        <taxon>Bacillota</taxon>
        <taxon>Bacilli</taxon>
        <taxon>Bacillales</taxon>
        <taxon>Paenibacillaceae</taxon>
        <taxon>Paenibacillus</taxon>
    </lineage>
</organism>
<dbReference type="SUPFAM" id="SSF118352">
    <property type="entry name" value="HSP33 redox switch-like"/>
    <property type="match status" value="1"/>
</dbReference>
<feature type="disulfide bond" description="Redox-active" evidence="6">
    <location>
        <begin position="268"/>
        <end position="271"/>
    </location>
</feature>
<protein>
    <recommendedName>
        <fullName evidence="6">33 kDa chaperonin</fullName>
    </recommendedName>
    <alternativeName>
        <fullName evidence="6">Heat shock protein 33 homolog</fullName>
        <shortName evidence="6">HSP33</shortName>
    </alternativeName>
</protein>
<dbReference type="InterPro" id="IPR000397">
    <property type="entry name" value="Heat_shock_Hsp33"/>
</dbReference>
<evidence type="ECO:0000313" key="8">
    <source>
        <dbReference type="Proteomes" id="UP000282311"/>
    </source>
</evidence>
<dbReference type="PANTHER" id="PTHR30111:SF1">
    <property type="entry name" value="33 KDA CHAPERONIN"/>
    <property type="match status" value="1"/>
</dbReference>
<proteinExistence type="inferred from homology"/>
<reference evidence="7 8" key="1">
    <citation type="journal article" date="2007" name="Int. J. Syst. Evol. Microbiol.">
        <title>Paenibacillus ginsengarvi sp. nov., isolated from soil from ginseng cultivation.</title>
        <authorList>
            <person name="Yoon M.H."/>
            <person name="Ten L.N."/>
            <person name="Im W.T."/>
        </authorList>
    </citation>
    <scope>NUCLEOTIDE SEQUENCE [LARGE SCALE GENOMIC DNA]</scope>
    <source>
        <strain evidence="7 8">KCTC 13059</strain>
    </source>
</reference>
<evidence type="ECO:0000256" key="2">
    <source>
        <dbReference type="ARBA" id="ARBA00022833"/>
    </source>
</evidence>
<dbReference type="Gene3D" id="3.90.1280.10">
    <property type="entry name" value="HSP33 redox switch-like"/>
    <property type="match status" value="1"/>
</dbReference>
<evidence type="ECO:0000256" key="4">
    <source>
        <dbReference type="ARBA" id="ARBA00023186"/>
    </source>
</evidence>
<evidence type="ECO:0000256" key="3">
    <source>
        <dbReference type="ARBA" id="ARBA00023157"/>
    </source>
</evidence>
<keyword evidence="2 6" id="KW-0862">Zinc</keyword>
<keyword evidence="4 6" id="KW-0143">Chaperone</keyword>
<dbReference type="InterPro" id="IPR016153">
    <property type="entry name" value="Heat_shock_Hsp33_N"/>
</dbReference>
<dbReference type="NCBIfam" id="NF001033">
    <property type="entry name" value="PRK00114.1"/>
    <property type="match status" value="1"/>
</dbReference>
<dbReference type="PIRSF" id="PIRSF005261">
    <property type="entry name" value="Heat_shock_Hsp33"/>
    <property type="match status" value="1"/>
</dbReference>
<comment type="caution">
    <text evidence="7">The sequence shown here is derived from an EMBL/GenBank/DDBJ whole genome shotgun (WGS) entry which is preliminary data.</text>
</comment>
<dbReference type="Gene3D" id="3.55.30.10">
    <property type="entry name" value="Hsp33 domain"/>
    <property type="match status" value="1"/>
</dbReference>
<keyword evidence="5 6" id="KW-0676">Redox-active center</keyword>
<comment type="subcellular location">
    <subcellularLocation>
        <location evidence="6">Cytoplasm</location>
    </subcellularLocation>
</comment>
<evidence type="ECO:0000256" key="1">
    <source>
        <dbReference type="ARBA" id="ARBA00022490"/>
    </source>
</evidence>
<dbReference type="GO" id="GO:0005737">
    <property type="term" value="C:cytoplasm"/>
    <property type="evidence" value="ECO:0007669"/>
    <property type="project" value="UniProtKB-SubCell"/>
</dbReference>
<dbReference type="GO" id="GO:0044183">
    <property type="term" value="F:protein folding chaperone"/>
    <property type="evidence" value="ECO:0007669"/>
    <property type="project" value="TreeGrafter"/>
</dbReference>
<dbReference type="CDD" id="cd00498">
    <property type="entry name" value="Hsp33"/>
    <property type="match status" value="1"/>
</dbReference>
<comment type="PTM">
    <text evidence="6">Under oxidizing conditions two disulfide bonds are formed involving the reactive cysteines. Under reducing conditions zinc is bound to the reactive cysteines and the protein is inactive.</text>
</comment>
<comment type="similarity">
    <text evidence="6">Belongs to the HSP33 family.</text>
</comment>
<evidence type="ECO:0000256" key="5">
    <source>
        <dbReference type="ARBA" id="ARBA00023284"/>
    </source>
</evidence>
<dbReference type="PANTHER" id="PTHR30111">
    <property type="entry name" value="33 KDA CHAPERONIN"/>
    <property type="match status" value="1"/>
</dbReference>
<feature type="disulfide bond" description="Redox-active" evidence="6">
    <location>
        <begin position="235"/>
        <end position="237"/>
    </location>
</feature>
<dbReference type="RefSeq" id="WP_120751386.1">
    <property type="nucleotide sequence ID" value="NZ_RBAH01000036.1"/>
</dbReference>
<dbReference type="HAMAP" id="MF_00117">
    <property type="entry name" value="HslO"/>
    <property type="match status" value="1"/>
</dbReference>
<evidence type="ECO:0000313" key="7">
    <source>
        <dbReference type="EMBL" id="RKN65770.1"/>
    </source>
</evidence>
<keyword evidence="3 6" id="KW-1015">Disulfide bond</keyword>